<evidence type="ECO:0000256" key="1">
    <source>
        <dbReference type="ARBA" id="ARBA00004162"/>
    </source>
</evidence>
<evidence type="ECO:0000313" key="11">
    <source>
        <dbReference type="Proteomes" id="UP001241605"/>
    </source>
</evidence>
<evidence type="ECO:0000256" key="6">
    <source>
        <dbReference type="ARBA" id="ARBA00023136"/>
    </source>
</evidence>
<dbReference type="EMBL" id="CP124616">
    <property type="protein sequence ID" value="WGW03369.1"/>
    <property type="molecule type" value="Genomic_DNA"/>
</dbReference>
<dbReference type="PANTHER" id="PTHR30558:SF3">
    <property type="entry name" value="BIOPOLYMER TRANSPORT PROTEIN EXBD-RELATED"/>
    <property type="match status" value="1"/>
</dbReference>
<keyword evidence="5 9" id="KW-1133">Transmembrane helix</keyword>
<keyword evidence="7" id="KW-0653">Protein transport</keyword>
<keyword evidence="7" id="KW-0813">Transport</keyword>
<comment type="subcellular location">
    <subcellularLocation>
        <location evidence="1">Cell membrane</location>
        <topology evidence="1">Single-pass membrane protein</topology>
    </subcellularLocation>
    <subcellularLocation>
        <location evidence="7">Cell membrane</location>
        <topology evidence="7">Single-pass type II membrane protein</topology>
    </subcellularLocation>
</comment>
<comment type="similarity">
    <text evidence="2 7">Belongs to the ExbD/TolR family.</text>
</comment>
<dbReference type="PANTHER" id="PTHR30558">
    <property type="entry name" value="EXBD MEMBRANE COMPONENT OF PMF-DRIVEN MACROMOLECULE IMPORT SYSTEM"/>
    <property type="match status" value="1"/>
</dbReference>
<keyword evidence="3" id="KW-1003">Cell membrane</keyword>
<evidence type="ECO:0000256" key="4">
    <source>
        <dbReference type="ARBA" id="ARBA00022692"/>
    </source>
</evidence>
<name>A0ABY8QFT7_9RHOB</name>
<dbReference type="InterPro" id="IPR003400">
    <property type="entry name" value="ExbD"/>
</dbReference>
<gene>
    <name evidence="10" type="ORF">QF118_15770</name>
</gene>
<protein>
    <submittedName>
        <fullName evidence="10">Biopolymer transporter ExbD</fullName>
    </submittedName>
</protein>
<evidence type="ECO:0000256" key="8">
    <source>
        <dbReference type="SAM" id="MobiDB-lite"/>
    </source>
</evidence>
<dbReference type="Proteomes" id="UP001241605">
    <property type="component" value="Chromosome"/>
</dbReference>
<keyword evidence="4 7" id="KW-0812">Transmembrane</keyword>
<keyword evidence="6 9" id="KW-0472">Membrane</keyword>
<evidence type="ECO:0000256" key="2">
    <source>
        <dbReference type="ARBA" id="ARBA00005811"/>
    </source>
</evidence>
<evidence type="ECO:0000256" key="9">
    <source>
        <dbReference type="SAM" id="Phobius"/>
    </source>
</evidence>
<feature type="transmembrane region" description="Helical" evidence="9">
    <location>
        <begin position="20"/>
        <end position="40"/>
    </location>
</feature>
<proteinExistence type="inferred from homology"/>
<evidence type="ECO:0000256" key="3">
    <source>
        <dbReference type="ARBA" id="ARBA00022475"/>
    </source>
</evidence>
<evidence type="ECO:0000313" key="10">
    <source>
        <dbReference type="EMBL" id="WGW03369.1"/>
    </source>
</evidence>
<accession>A0ABY8QFT7</accession>
<evidence type="ECO:0000256" key="7">
    <source>
        <dbReference type="RuleBase" id="RU003879"/>
    </source>
</evidence>
<evidence type="ECO:0000256" key="5">
    <source>
        <dbReference type="ARBA" id="ARBA00022989"/>
    </source>
</evidence>
<reference evidence="10 11" key="1">
    <citation type="submission" date="2023-05" db="EMBL/GenBank/DDBJ databases">
        <title>YMD87, complete Genome.</title>
        <authorList>
            <person name="Zhang J."/>
            <person name="Xu X."/>
        </authorList>
    </citation>
    <scope>NUCLEOTIDE SEQUENCE [LARGE SCALE GENOMIC DNA]</scope>
    <source>
        <strain evidence="10 11">YMD87</strain>
    </source>
</reference>
<sequence>MRRRPFLRPTTPRATRSEPIVPMINVVFLLLIFFLMTAQITPPDPFPLELPSASSGDDPAPGQPLFLSQTGDIAFGPARGPEALTAAHTAGPIRLHADQRASGETLATLLRDLAALGATDITLVTLEAAP</sequence>
<keyword evidence="11" id="KW-1185">Reference proteome</keyword>
<dbReference type="RefSeq" id="WP_282300005.1">
    <property type="nucleotide sequence ID" value="NZ_CP124616.1"/>
</dbReference>
<dbReference type="Pfam" id="PF02472">
    <property type="entry name" value="ExbD"/>
    <property type="match status" value="1"/>
</dbReference>
<organism evidence="10 11">
    <name type="scientific">Tropicibacter oceani</name>
    <dbReference type="NCBI Taxonomy" id="3058420"/>
    <lineage>
        <taxon>Bacteria</taxon>
        <taxon>Pseudomonadati</taxon>
        <taxon>Pseudomonadota</taxon>
        <taxon>Alphaproteobacteria</taxon>
        <taxon>Rhodobacterales</taxon>
        <taxon>Roseobacteraceae</taxon>
        <taxon>Tropicibacter</taxon>
    </lineage>
</organism>
<feature type="region of interest" description="Disordered" evidence="8">
    <location>
        <begin position="45"/>
        <end position="67"/>
    </location>
</feature>